<keyword evidence="8" id="KW-1185">Reference proteome</keyword>
<dbReference type="InterPro" id="IPR016090">
    <property type="entry name" value="PLA2-like_dom"/>
</dbReference>
<evidence type="ECO:0000259" key="7">
    <source>
        <dbReference type="SMART" id="SM00085"/>
    </source>
</evidence>
<reference evidence="9" key="1">
    <citation type="submission" date="2025-08" db="UniProtKB">
        <authorList>
            <consortium name="RefSeq"/>
        </authorList>
    </citation>
    <scope>IDENTIFICATION</scope>
</reference>
<dbReference type="SMART" id="SM00085">
    <property type="entry name" value="PA2c"/>
    <property type="match status" value="3"/>
</dbReference>
<accession>A0ABM5ENX7</accession>
<dbReference type="Gene3D" id="1.20.90.10">
    <property type="entry name" value="Phospholipase A2 domain"/>
    <property type="match status" value="3"/>
</dbReference>
<feature type="domain" description="Phospholipase A2-like central" evidence="7">
    <location>
        <begin position="305"/>
        <end position="420"/>
    </location>
</feature>
<gene>
    <name evidence="9" type="primary">LOC110072694</name>
</gene>
<dbReference type="InterPro" id="IPR001211">
    <property type="entry name" value="PLA2"/>
</dbReference>
<dbReference type="Pfam" id="PF00068">
    <property type="entry name" value="Phospholip_A2_1"/>
    <property type="match status" value="3"/>
</dbReference>
<evidence type="ECO:0000256" key="5">
    <source>
        <dbReference type="RuleBase" id="RU361236"/>
    </source>
</evidence>
<evidence type="ECO:0000256" key="1">
    <source>
        <dbReference type="ARBA" id="ARBA00004613"/>
    </source>
</evidence>
<keyword evidence="3" id="KW-1015">Disulfide bond</keyword>
<organism evidence="8 9">
    <name type="scientific">Pogona vitticeps</name>
    <name type="common">central bearded dragon</name>
    <dbReference type="NCBI Taxonomy" id="103695"/>
    <lineage>
        <taxon>Eukaryota</taxon>
        <taxon>Metazoa</taxon>
        <taxon>Chordata</taxon>
        <taxon>Craniata</taxon>
        <taxon>Vertebrata</taxon>
        <taxon>Euteleostomi</taxon>
        <taxon>Lepidosauria</taxon>
        <taxon>Squamata</taxon>
        <taxon>Bifurcata</taxon>
        <taxon>Unidentata</taxon>
        <taxon>Episquamata</taxon>
        <taxon>Toxicofera</taxon>
        <taxon>Iguania</taxon>
        <taxon>Acrodonta</taxon>
        <taxon>Agamidae</taxon>
        <taxon>Amphibolurinae</taxon>
        <taxon>Pogona</taxon>
    </lineage>
</organism>
<dbReference type="GeneID" id="110072694"/>
<feature type="domain" description="Phospholipase A2-like central" evidence="7">
    <location>
        <begin position="31"/>
        <end position="150"/>
    </location>
</feature>
<sequence>MTSRRKFILDMREFLLALILGASVFCAISSSLLNFKVMIERITKRNALIYYNGYGCYCGKGGRGKPRDRTDMCCFNHDCCYERLHQRKCHPYIDHYRYLIINGDVLCNYRNKSICSMLACECDEQAAYCFSQEAKSYNRKWRHYPGILCKEPTPKCPEEKNDQGNGSSSTNQSRQQESGGSQTRTNPAVIFCCYDHDRCYDRVDAEGCDSKATFYHYSVHSGKVKCGGGEWWRKRIFGHQPPCEGEICECDKRLVLCLKKHVKSYRAAYRFYPNFLCFVDSYQEMKIHWGLMVLFVYGVLKANGGILEFGDMILKLTEKTSFPYYTSYGCYCGLGGKGKPRDATDRCCFAHDCCYEKLKDCHTTTERYDYTIEGGNITCGNGSHCETQLCECDKTAAVCFRDNLDSYNNKYIFYLDVYCTEETSPC</sequence>
<evidence type="ECO:0000256" key="2">
    <source>
        <dbReference type="ARBA" id="ARBA00022525"/>
    </source>
</evidence>
<dbReference type="PRINTS" id="PR00389">
    <property type="entry name" value="PHPHLIPASEA2"/>
</dbReference>
<keyword evidence="2 5" id="KW-0964">Secreted</keyword>
<comment type="subcellular location">
    <subcellularLocation>
        <location evidence="1 5">Secreted</location>
    </subcellularLocation>
</comment>
<feature type="domain" description="Phospholipase A2-like central" evidence="7">
    <location>
        <begin position="175"/>
        <end position="278"/>
    </location>
</feature>
<dbReference type="Proteomes" id="UP001652642">
    <property type="component" value="Chromosome 7"/>
</dbReference>
<proteinExistence type="inferred from homology"/>
<evidence type="ECO:0000256" key="3">
    <source>
        <dbReference type="ARBA" id="ARBA00023157"/>
    </source>
</evidence>
<evidence type="ECO:0000256" key="4">
    <source>
        <dbReference type="RuleBase" id="RU003654"/>
    </source>
</evidence>
<dbReference type="PANTHER" id="PTHR11716">
    <property type="entry name" value="PHOSPHOLIPASE A2 FAMILY MEMBER"/>
    <property type="match status" value="1"/>
</dbReference>
<dbReference type="PROSITE" id="PS00119">
    <property type="entry name" value="PA2_ASP"/>
    <property type="match status" value="3"/>
</dbReference>
<feature type="compositionally biased region" description="Polar residues" evidence="6">
    <location>
        <begin position="163"/>
        <end position="183"/>
    </location>
</feature>
<evidence type="ECO:0000256" key="6">
    <source>
        <dbReference type="SAM" id="MobiDB-lite"/>
    </source>
</evidence>
<dbReference type="InterPro" id="IPR033112">
    <property type="entry name" value="PLA2_Asp_AS"/>
</dbReference>
<evidence type="ECO:0000313" key="9">
    <source>
        <dbReference type="RefSeq" id="XP_072834857.1"/>
    </source>
</evidence>
<feature type="region of interest" description="Disordered" evidence="6">
    <location>
        <begin position="156"/>
        <end position="183"/>
    </location>
</feature>
<name>A0ABM5ENX7_9SAUR</name>
<dbReference type="SUPFAM" id="SSF48619">
    <property type="entry name" value="Phospholipase A2, PLA2"/>
    <property type="match status" value="3"/>
</dbReference>
<dbReference type="PANTHER" id="PTHR11716:SF9">
    <property type="entry name" value="PHOSPHOLIPASE A2, MEMBRANE ASSOCIATED"/>
    <property type="match status" value="1"/>
</dbReference>
<comment type="similarity">
    <text evidence="4">Belongs to the phospholipase A2 family.</text>
</comment>
<dbReference type="RefSeq" id="XP_072834857.1">
    <property type="nucleotide sequence ID" value="XM_072978756.1"/>
</dbReference>
<evidence type="ECO:0000313" key="8">
    <source>
        <dbReference type="Proteomes" id="UP001652642"/>
    </source>
</evidence>
<dbReference type="InterPro" id="IPR036444">
    <property type="entry name" value="PLipase_A2_dom_sf"/>
</dbReference>
<dbReference type="CDD" id="cd00125">
    <property type="entry name" value="PLA2c"/>
    <property type="match status" value="2"/>
</dbReference>
<dbReference type="InterPro" id="IPR033113">
    <property type="entry name" value="PLA2_histidine"/>
</dbReference>
<protein>
    <recommendedName>
        <fullName evidence="7">Phospholipase A2-like central domain-containing protein</fullName>
    </recommendedName>
</protein>
<dbReference type="PROSITE" id="PS00118">
    <property type="entry name" value="PA2_HIS"/>
    <property type="match status" value="3"/>
</dbReference>